<dbReference type="Pfam" id="PF12833">
    <property type="entry name" value="HTH_18"/>
    <property type="match status" value="1"/>
</dbReference>
<keyword evidence="7" id="KW-1185">Reference proteome</keyword>
<dbReference type="InterPro" id="IPR018060">
    <property type="entry name" value="HTH_AraC"/>
</dbReference>
<organism evidence="6 7">
    <name type="scientific">Maribacter litopenaei</name>
    <dbReference type="NCBI Taxonomy" id="2976127"/>
    <lineage>
        <taxon>Bacteria</taxon>
        <taxon>Pseudomonadati</taxon>
        <taxon>Bacteroidota</taxon>
        <taxon>Flavobacteriia</taxon>
        <taxon>Flavobacteriales</taxon>
        <taxon>Flavobacteriaceae</taxon>
        <taxon>Maribacter</taxon>
    </lineage>
</organism>
<feature type="transmembrane region" description="Helical" evidence="4">
    <location>
        <begin position="149"/>
        <end position="168"/>
    </location>
</feature>
<keyword evidence="2" id="KW-0238">DNA-binding</keyword>
<dbReference type="RefSeq" id="WP_260572505.1">
    <property type="nucleotide sequence ID" value="NZ_CP104205.1"/>
</dbReference>
<sequence>MVCPSTYFAIYGLLRRRDIGLKKGWWHFILPIGYFLSQMPFYLAPLSVKYNAYIGAYYSNFEYAYVPDSFDYSYHFIKDVFDWLVLFSFLLYTVLSIRLVLGEKHRLREIGTALSTKKYLFTRNTVFILLILFVVIFIVYYNYDDDGGDHYLSIFHTLIAFLTTYVLITESRFFEKSWIADKYESLSHDQTGLDLETIEAYVDKNQYFLKEKASLKDLANLLNTHPNHISKIINQGKDSNFNEFINQKRVKFSQIKLLDQSLSHLTIEAIGTSVGFKSKSAFYMAFKKYTGVSPSAYIKRFSPKL</sequence>
<evidence type="ECO:0000256" key="4">
    <source>
        <dbReference type="SAM" id="Phobius"/>
    </source>
</evidence>
<feature type="domain" description="HTH araC/xylS-type" evidence="5">
    <location>
        <begin position="196"/>
        <end position="300"/>
    </location>
</feature>
<dbReference type="PROSITE" id="PS00041">
    <property type="entry name" value="HTH_ARAC_FAMILY_1"/>
    <property type="match status" value="1"/>
</dbReference>
<proteinExistence type="predicted"/>
<evidence type="ECO:0000256" key="2">
    <source>
        <dbReference type="ARBA" id="ARBA00023125"/>
    </source>
</evidence>
<protein>
    <submittedName>
        <fullName evidence="6">Helix-turn-helix domain-containing protein</fullName>
    </submittedName>
</protein>
<evidence type="ECO:0000256" key="3">
    <source>
        <dbReference type="ARBA" id="ARBA00023163"/>
    </source>
</evidence>
<keyword evidence="4" id="KW-1133">Transmembrane helix</keyword>
<dbReference type="PANTHER" id="PTHR43280:SF29">
    <property type="entry name" value="ARAC-FAMILY TRANSCRIPTIONAL REGULATOR"/>
    <property type="match status" value="1"/>
</dbReference>
<name>A0ABY5Y8F4_9FLAO</name>
<accession>A0ABY5Y8F4</accession>
<dbReference type="SUPFAM" id="SSF46689">
    <property type="entry name" value="Homeodomain-like"/>
    <property type="match status" value="1"/>
</dbReference>
<feature type="transmembrane region" description="Helical" evidence="4">
    <location>
        <begin position="121"/>
        <end position="143"/>
    </location>
</feature>
<reference evidence="6" key="1">
    <citation type="submission" date="2022-09" db="EMBL/GenBank/DDBJ databases">
        <title>Maribacter litopenaei sp. nov., isolated from the intestinal tract of the Pacific White Shrimp, Litopenaeus vannamei.</title>
        <authorList>
            <person name="Kim S.Y."/>
            <person name="Hwang C.Y."/>
        </authorList>
    </citation>
    <scope>NUCLEOTIDE SEQUENCE</scope>
    <source>
        <strain evidence="6">HL-LV01</strain>
    </source>
</reference>
<dbReference type="InterPro" id="IPR009057">
    <property type="entry name" value="Homeodomain-like_sf"/>
</dbReference>
<keyword evidence="4" id="KW-0472">Membrane</keyword>
<evidence type="ECO:0000313" key="6">
    <source>
        <dbReference type="EMBL" id="UWX54647.1"/>
    </source>
</evidence>
<dbReference type="Proteomes" id="UP001059209">
    <property type="component" value="Chromosome"/>
</dbReference>
<evidence type="ECO:0000313" key="7">
    <source>
        <dbReference type="Proteomes" id="UP001059209"/>
    </source>
</evidence>
<gene>
    <name evidence="6" type="ORF">NYZ99_17570</name>
</gene>
<keyword evidence="4" id="KW-0812">Transmembrane</keyword>
<evidence type="ECO:0000259" key="5">
    <source>
        <dbReference type="PROSITE" id="PS01124"/>
    </source>
</evidence>
<feature type="transmembrane region" description="Helical" evidence="4">
    <location>
        <begin position="80"/>
        <end position="101"/>
    </location>
</feature>
<dbReference type="PROSITE" id="PS01124">
    <property type="entry name" value="HTH_ARAC_FAMILY_2"/>
    <property type="match status" value="1"/>
</dbReference>
<evidence type="ECO:0000256" key="1">
    <source>
        <dbReference type="ARBA" id="ARBA00023015"/>
    </source>
</evidence>
<dbReference type="SMART" id="SM00342">
    <property type="entry name" value="HTH_ARAC"/>
    <property type="match status" value="1"/>
</dbReference>
<dbReference type="Gene3D" id="1.10.10.60">
    <property type="entry name" value="Homeodomain-like"/>
    <property type="match status" value="2"/>
</dbReference>
<keyword evidence="3" id="KW-0804">Transcription</keyword>
<feature type="transmembrane region" description="Helical" evidence="4">
    <location>
        <begin position="25"/>
        <end position="43"/>
    </location>
</feature>
<dbReference type="EMBL" id="CP104205">
    <property type="protein sequence ID" value="UWX54647.1"/>
    <property type="molecule type" value="Genomic_DNA"/>
</dbReference>
<dbReference type="PANTHER" id="PTHR43280">
    <property type="entry name" value="ARAC-FAMILY TRANSCRIPTIONAL REGULATOR"/>
    <property type="match status" value="1"/>
</dbReference>
<dbReference type="InterPro" id="IPR018062">
    <property type="entry name" value="HTH_AraC-typ_CS"/>
</dbReference>
<dbReference type="SUPFAM" id="SSF46966">
    <property type="entry name" value="Spectrin repeat"/>
    <property type="match status" value="1"/>
</dbReference>
<keyword evidence="1" id="KW-0805">Transcription regulation</keyword>